<dbReference type="EMBL" id="JAPDMZ010000151">
    <property type="protein sequence ID" value="KAK0547825.1"/>
    <property type="molecule type" value="Genomic_DNA"/>
</dbReference>
<dbReference type="PANTHER" id="PTHR47098:SF2">
    <property type="entry name" value="PROTEIN MAK32"/>
    <property type="match status" value="1"/>
</dbReference>
<proteinExistence type="predicted"/>
<dbReference type="SUPFAM" id="SSF53613">
    <property type="entry name" value="Ribokinase-like"/>
    <property type="match status" value="1"/>
</dbReference>
<accession>A0AAN6GM42</accession>
<gene>
    <name evidence="1" type="ORF">OC846_004707</name>
</gene>
<keyword evidence="2" id="KW-1185">Reference proteome</keyword>
<dbReference type="Gene3D" id="3.40.1190.20">
    <property type="match status" value="1"/>
</dbReference>
<dbReference type="AlphaFoldDB" id="A0AAN6GM42"/>
<organism evidence="1 2">
    <name type="scientific">Tilletia horrida</name>
    <dbReference type="NCBI Taxonomy" id="155126"/>
    <lineage>
        <taxon>Eukaryota</taxon>
        <taxon>Fungi</taxon>
        <taxon>Dikarya</taxon>
        <taxon>Basidiomycota</taxon>
        <taxon>Ustilaginomycotina</taxon>
        <taxon>Exobasidiomycetes</taxon>
        <taxon>Tilletiales</taxon>
        <taxon>Tilletiaceae</taxon>
        <taxon>Tilletia</taxon>
    </lineage>
</organism>
<evidence type="ECO:0008006" key="3">
    <source>
        <dbReference type="Google" id="ProtNLM"/>
    </source>
</evidence>
<dbReference type="Proteomes" id="UP001176517">
    <property type="component" value="Unassembled WGS sequence"/>
</dbReference>
<sequence length="428" mass="46442">MPDRIEAPCRLATLGMFIIDEFQFIDPVTGADEGDRGLGDQVGGGGTYFTIGARVWLPSSQLSMVIDRGHDFPAPVQADLQRYEASDKVETENESMWRYRQRGDGYGTTRALNIYKGQQRGFKYLTPKIRLDPHDQLYRLGTGLVLPSYIHFICSPERARLIVDEVEDLLRNGTAQNSKRPALVWEPIPDSAIPENLDECIGVMKRIDVFSPNHDEAASLLGVEQALVNVPSTSSEASADSAGREDVAQKARNAIIEMIAQPFLRLSAEPASEQDRTRTPFEKRRCFGEYGPIVQIRSGALGSLVTHRLTGSRWVRAYHTPSEADAGAIKDVTGAGNACLGGFTAALALMEETLAEALSSSATSIGNVAPGSTTSAIELLAVCAAKGSVSASFVIEQQGLPSFDRQGGQERWNNSLPAERLKRLDGSG</sequence>
<evidence type="ECO:0000313" key="1">
    <source>
        <dbReference type="EMBL" id="KAK0547825.1"/>
    </source>
</evidence>
<evidence type="ECO:0000313" key="2">
    <source>
        <dbReference type="Proteomes" id="UP001176517"/>
    </source>
</evidence>
<reference evidence="1" key="1">
    <citation type="journal article" date="2023" name="PhytoFront">
        <title>Draft Genome Resources of Seven Strains of Tilletia horrida, Causal Agent of Kernel Smut of Rice.</title>
        <authorList>
            <person name="Khanal S."/>
            <person name="Antony Babu S."/>
            <person name="Zhou X.G."/>
        </authorList>
    </citation>
    <scope>NUCLEOTIDE SEQUENCE</scope>
    <source>
        <strain evidence="1">TX6</strain>
    </source>
</reference>
<protein>
    <recommendedName>
        <fullName evidence="3">Carbohydrate kinase PfkB domain-containing protein</fullName>
    </recommendedName>
</protein>
<dbReference type="PANTHER" id="PTHR47098">
    <property type="entry name" value="PROTEIN MAK32"/>
    <property type="match status" value="1"/>
</dbReference>
<dbReference type="InterPro" id="IPR029056">
    <property type="entry name" value="Ribokinase-like"/>
</dbReference>
<comment type="caution">
    <text evidence="1">The sequence shown here is derived from an EMBL/GenBank/DDBJ whole genome shotgun (WGS) entry which is preliminary data.</text>
</comment>
<name>A0AAN6GM42_9BASI</name>